<dbReference type="EMBL" id="FTPD01000045">
    <property type="protein sequence ID" value="SIT58348.1"/>
    <property type="molecule type" value="Genomic_DNA"/>
</dbReference>
<feature type="transmembrane region" description="Helical" evidence="1">
    <location>
        <begin position="6"/>
        <end position="23"/>
    </location>
</feature>
<accession>A0A1R3VEN1</accession>
<sequence length="76" mass="8439">MIVSQLVMPYMVIVNILALGLVAHRICRTLNHRSNIASDPAGILTILGCLMAGEARRLNVMQFCITFVFINQEILP</sequence>
<dbReference type="Proteomes" id="UP000188388">
    <property type="component" value="Unassembled WGS sequence"/>
</dbReference>
<keyword evidence="3" id="KW-1185">Reference proteome</keyword>
<evidence type="ECO:0000313" key="2">
    <source>
        <dbReference type="EMBL" id="SIT58348.1"/>
    </source>
</evidence>
<name>A0A1R3VEN1_9HYPH</name>
<organism evidence="2 3">
    <name type="scientific">Mesorhizobium prunaredense</name>
    <dbReference type="NCBI Taxonomy" id="1631249"/>
    <lineage>
        <taxon>Bacteria</taxon>
        <taxon>Pseudomonadati</taxon>
        <taxon>Pseudomonadota</taxon>
        <taxon>Alphaproteobacteria</taxon>
        <taxon>Hyphomicrobiales</taxon>
        <taxon>Phyllobacteriaceae</taxon>
        <taxon>Mesorhizobium</taxon>
    </lineage>
</organism>
<evidence type="ECO:0000313" key="3">
    <source>
        <dbReference type="Proteomes" id="UP000188388"/>
    </source>
</evidence>
<proteinExistence type="predicted"/>
<keyword evidence="1" id="KW-0472">Membrane</keyword>
<dbReference type="AlphaFoldDB" id="A0A1R3VEN1"/>
<gene>
    <name evidence="2" type="ORF">BQ8794_50451</name>
</gene>
<keyword evidence="1" id="KW-0812">Transmembrane</keyword>
<evidence type="ECO:0000256" key="1">
    <source>
        <dbReference type="SAM" id="Phobius"/>
    </source>
</evidence>
<reference evidence="3" key="1">
    <citation type="submission" date="2017-01" db="EMBL/GenBank/DDBJ databases">
        <authorList>
            <person name="Brunel B."/>
        </authorList>
    </citation>
    <scope>NUCLEOTIDE SEQUENCE [LARGE SCALE GENOMIC DNA]</scope>
</reference>
<keyword evidence="1" id="KW-1133">Transmembrane helix</keyword>
<protein>
    <submittedName>
        <fullName evidence="2">Uncharacterized protein</fullName>
    </submittedName>
</protein>
<dbReference type="STRING" id="1631249.BQ8794_50451"/>